<dbReference type="InterPro" id="IPR006439">
    <property type="entry name" value="HAD-SF_hydro_IA"/>
</dbReference>
<organism evidence="1 2">
    <name type="scientific">Aquirhabdus parva</name>
    <dbReference type="NCBI Taxonomy" id="2283318"/>
    <lineage>
        <taxon>Bacteria</taxon>
        <taxon>Pseudomonadati</taxon>
        <taxon>Pseudomonadota</taxon>
        <taxon>Gammaproteobacteria</taxon>
        <taxon>Moraxellales</taxon>
        <taxon>Moraxellaceae</taxon>
        <taxon>Aquirhabdus</taxon>
    </lineage>
</organism>
<dbReference type="Proteomes" id="UP000253940">
    <property type="component" value="Chromosome"/>
</dbReference>
<protein>
    <submittedName>
        <fullName evidence="1">HAD family phosphatase</fullName>
    </submittedName>
</protein>
<dbReference type="PANTHER" id="PTHR43611">
    <property type="entry name" value="ALPHA-D-GLUCOSE 1-PHOSPHATE PHOSPHATASE"/>
    <property type="match status" value="1"/>
</dbReference>
<dbReference type="NCBIfam" id="TIGR01509">
    <property type="entry name" value="HAD-SF-IA-v3"/>
    <property type="match status" value="1"/>
</dbReference>
<dbReference type="PANTHER" id="PTHR43611:SF3">
    <property type="entry name" value="FLAVIN MONONUCLEOTIDE HYDROLASE 1, CHLOROPLATIC"/>
    <property type="match status" value="1"/>
</dbReference>
<reference evidence="1 2" key="1">
    <citation type="submission" date="2018-07" db="EMBL/GenBank/DDBJ databases">
        <title>Genome sequencing of Moraxellaceae gen. HYN0046.</title>
        <authorList>
            <person name="Kim M."/>
            <person name="Yi H."/>
        </authorList>
    </citation>
    <scope>NUCLEOTIDE SEQUENCE [LARGE SCALE GENOMIC DNA]</scope>
    <source>
        <strain evidence="1 2">HYN0046</strain>
    </source>
</reference>
<dbReference type="InterPro" id="IPR023214">
    <property type="entry name" value="HAD_sf"/>
</dbReference>
<dbReference type="KEGG" id="mbah:HYN46_04170"/>
<dbReference type="Pfam" id="PF00702">
    <property type="entry name" value="Hydrolase"/>
    <property type="match status" value="1"/>
</dbReference>
<proteinExistence type="predicted"/>
<dbReference type="SUPFAM" id="SSF56784">
    <property type="entry name" value="HAD-like"/>
    <property type="match status" value="1"/>
</dbReference>
<dbReference type="OrthoDB" id="9797415at2"/>
<dbReference type="EMBL" id="CP031222">
    <property type="protein sequence ID" value="AXI02123.1"/>
    <property type="molecule type" value="Genomic_DNA"/>
</dbReference>
<dbReference type="RefSeq" id="WP_114898233.1">
    <property type="nucleotide sequence ID" value="NZ_CP031222.1"/>
</dbReference>
<sequence length="201" mass="22824">MSTVKALLFDLGGVVIDISFVSAFQHWSALSPLSLENMQDRFQFDEVFQHFERGEIGEPTYFERLRKQLQLTGSDDQIKQGWNAIIRGQISETLAVVQQARQKLPCFAFSNTNETHITLLDRDYSDVLNTFDHVFLSSRIGMRKPEQAAFEFIAQSIDVPVHEILFFDDLAENVNGAKRAGLQTVLVQNPNDVRQALSAFI</sequence>
<dbReference type="SFLD" id="SFLDS00003">
    <property type="entry name" value="Haloacid_Dehalogenase"/>
    <property type="match status" value="1"/>
</dbReference>
<evidence type="ECO:0000313" key="1">
    <source>
        <dbReference type="EMBL" id="AXI02123.1"/>
    </source>
</evidence>
<evidence type="ECO:0000313" key="2">
    <source>
        <dbReference type="Proteomes" id="UP000253940"/>
    </source>
</evidence>
<dbReference type="AlphaFoldDB" id="A0A345P4B4"/>
<dbReference type="Gene3D" id="1.10.150.240">
    <property type="entry name" value="Putative phosphatase, domain 2"/>
    <property type="match status" value="1"/>
</dbReference>
<dbReference type="Gene3D" id="3.40.50.1000">
    <property type="entry name" value="HAD superfamily/HAD-like"/>
    <property type="match status" value="1"/>
</dbReference>
<gene>
    <name evidence="1" type="ORF">HYN46_04170</name>
</gene>
<keyword evidence="2" id="KW-1185">Reference proteome</keyword>
<dbReference type="PRINTS" id="PR00413">
    <property type="entry name" value="HADHALOGNASE"/>
</dbReference>
<dbReference type="CDD" id="cd02603">
    <property type="entry name" value="HAD_sEH-N_like"/>
    <property type="match status" value="1"/>
</dbReference>
<dbReference type="InterPro" id="IPR023198">
    <property type="entry name" value="PGP-like_dom2"/>
</dbReference>
<dbReference type="InterPro" id="IPR036412">
    <property type="entry name" value="HAD-like_sf"/>
</dbReference>
<accession>A0A345P4B4</accession>
<dbReference type="SFLD" id="SFLDG01129">
    <property type="entry name" value="C1.5:_HAD__Beta-PGM__Phosphata"/>
    <property type="match status" value="1"/>
</dbReference>
<name>A0A345P4B4_9GAMM</name>